<reference evidence="1 2" key="1">
    <citation type="journal article" date="2021" name="Nat. Commun.">
        <title>Genetic determinants of endophytism in the Arabidopsis root mycobiome.</title>
        <authorList>
            <person name="Mesny F."/>
            <person name="Miyauchi S."/>
            <person name="Thiergart T."/>
            <person name="Pickel B."/>
            <person name="Atanasova L."/>
            <person name="Karlsson M."/>
            <person name="Huettel B."/>
            <person name="Barry K.W."/>
            <person name="Haridas S."/>
            <person name="Chen C."/>
            <person name="Bauer D."/>
            <person name="Andreopoulos W."/>
            <person name="Pangilinan J."/>
            <person name="LaButti K."/>
            <person name="Riley R."/>
            <person name="Lipzen A."/>
            <person name="Clum A."/>
            <person name="Drula E."/>
            <person name="Henrissat B."/>
            <person name="Kohler A."/>
            <person name="Grigoriev I.V."/>
            <person name="Martin F.M."/>
            <person name="Hacquard S."/>
        </authorList>
    </citation>
    <scope>NUCLEOTIDE SEQUENCE [LARGE SCALE GENOMIC DNA]</scope>
    <source>
        <strain evidence="1 2">MPI-SDFR-AT-0079</strain>
    </source>
</reference>
<dbReference type="EMBL" id="JAGIZQ010000001">
    <property type="protein sequence ID" value="KAH6651288.1"/>
    <property type="molecule type" value="Genomic_DNA"/>
</dbReference>
<evidence type="ECO:0000313" key="1">
    <source>
        <dbReference type="EMBL" id="KAH6651288.1"/>
    </source>
</evidence>
<dbReference type="Proteomes" id="UP000724584">
    <property type="component" value="Unassembled WGS sequence"/>
</dbReference>
<sequence>MDGDTLLTSSSSNSVATPAPSTEQNDTVAVQGVEGAMGGVMDQLQAQLGFPTDDTAKKPSEVLTYAVSAHSSFFLKQEWEIMRGFKLRGVKLKAKMGKISGEPAWFGFELSAHFTVKDVKVLVTGTIPRLQGGKPVEFTLSLTVADLVDAMDTRGLLELCADNQLEMKSCELLPILWCYAVVTSATATLNAGYKLLNSTKSIQETADAVAASITVVKSCGSNNFFLKSFQIFVSKNMNWDLVPGKVRLSRAAASLVFKRQKAADCFDAYLGVDGKLVAPGTGTLVNARTRLTLEGDDIFVALACDIGPSACLNGSEAMDLISGEPLAEKALTSATVRQPQLPDPGQLTRGFDGLAIFQFTDSNWRLNQARVSLYHRLMWSPVRGVELVELKFVVSAVRRGVTPGLRDKVLANLTLLEPEDGNKKSPDLDVDLAVIPAPRPAPTTDNSLAYAVKFAGLVRLANMNLMAIVEYLSETNTTRLHCRLNDGTFHSIAEVATDPAFFSSLPGEGRAREADFETQLKTSTLPSSCPVELNWAFLPATGTDRRLTLTFHEARLSRLTFSASFSRDKEAWQLSDTVKLQDLGIWVDYVPTPVSTSETPAADDRPTPGISRPPVDLPANNTTPPSSPVVPILSRFGILRGFAYGHLFLSSGIRIFGFAAGKVDSSSSEFVIGLSASSRPGVPLGIAPKTLFMDTAFPALDPVTEGWELPSTLDAGAEHRDNAASAVFKSTTASVFVRCFQRKLHAVEGQDNQEDKYDTGLLYAIASVSLQGDWQVFSGLLLKQLSMRAVMFPGNEPRSTRIEVRGVMDTRISGLGARLGLRALFAKVGSVSSFTATFTASGDTCDVDSGETETLPLSPSAIMGLSAFGGTTVGEIPNNQVPDNFPVKPAEMLQSTKAKCEFEVSKSADEPEWKLSKVNFSMGSVGAWDTPIIPGKITAHGATLNISVLNPRDVAKRDILANAATTIRVGNIVVYAEVTVRHEDGFKYLALDFKARGTELHTMVTSLAGESLDRLSPAETPPLTDGPLLAAQILCVSEAPTEGDSAGPKYRLAAMSISYQLGTTMTLQPFTVTRMSLLLAWEATTLRVGFKGEVQCGSVPVDISLQYDGAKPDRLDFVMEPRKGNPVRILDVSTLPRGGGHHLPAPTYAVPQGVNRFDELQMTGIRGVFRVKLVASPTSSSTRLLELDAHVTSNQILTVLEFPGDGSSGKALKLREFGLHWKYRYDTESEMGVSTGHVFALLAIQQTTVSEVSETDSKLNSDIHVQFERDGAGQEVFSGRLVIDASLTKNAVDCMDVLTQLVPSHTYKIPGNINLPGAIPLVDIWARVVRGKSVEIRASGHELWSCALDNTHTTVKLDKLGLRFKAEKVTEGNQSVTSSTVMEGSLTGALSFANFESTDEVRADLCIGNTSNSVLRARIRRKPASKTASTEGDLAQLTTELSATPLSDVSADVSPILSFDEDMPLYIQIDFSNTSQVSVLLAGKAAGIGECVFFTRVQPQTRVREYIVSLSVSSLSSIFNDTANGRTGGEPDFLWSSFDLAPIGVHIFSYDGTVHDLIKDIDACAATVMVPAGMNSNSTTSSQRNPPPIMTKNLITPALTTAPPDGQLDKGAWFFAGVNFNGRSKMTRALVSTTKPNHVPSLAIYGKVSSTTKELCVAIKDLYILDDYLVISGSGRYFIDESITPGKQAIKLAGKLTLLGLAKPGTPPPVLDVAVHIDDTVSRFSVENTGQSLAEINDPFGDMFNIHLSLTSLDGTVEHRCSAATASTNTSFSLTAVARFNAEESSPTLAAEVIFSNALPQVVCVWFRRLAMQGEDGLFAKVITPNPPGGGSSPPGTWPACYPASLHLENGVLYYAKRDTINVTAGPDAVTRYLAGYHAAADLTVFGARLRVTVDIPSNRKGVKIAGTTSSPIILCPFFRLLNLTIAVDSTHSDNTTFSLSGDAEFFELSGLRISLGYIPPPHNGGGGGGEGTYEGSLSYKRNEQEMRVTILYRNCQFGIDNWSLPDPVGSIFKLDEAIAKASELFRTCGCEALVGLVFDTIVTTKFSWKIARPAEGSGKPLFRDGVLHGRIVWSYDVILPVGTSPVLDLAMPDIPIALAGPFELRKIDEMLLNTVRENAAQIGQAVMDRPCALAKIIGVVAVDKFTPKLVAALLCRNVNPPNLMQHAQNLTGQLSNTACGSFNQAADALGNAGGGTAASAAATSALGAIGGGFTSALGFIAGGLTAMVAGAKALDSLRHLVSKLGSNGSDSDANNHNAALQHPIARAEEQAAIAQAKFDAMRSALETALVLNGEPKFERYIREMPDGGGGVDMAKVDWAGVSVPEHVSAADRATGPEWTLLWEVKIVGAGGDPMLHGSRPGPRETVLNIPLVTDPSATARVRALLRFVHEEKIYDFVGPWSNEGKATWVETPLFQPSNVVIWAETTWVPAACCVKFTAPVIGWYQVAIVPSEDPTFHARLTESTVRSSLCATSKTMVMVCFNPYMLRMDTADTCRDKKVRAIVRQIAMREGFPLRSHSDWVLSTSEVKIDTFGLFDSNEVLSSSGSQTDSSQQIDSAEVPSSSGPQTDSSQQIDSDETHLVSESEAESSSQIDSDEDLSSPEVETDIFPRSDSDEVHWVSESEADSSQQIDPLATHSSRGSRFRILEYDVAVEVEVNLEALFEMGMAAYRWAVIRAGGEAQE</sequence>
<name>A0ACB7PQ95_9PEZI</name>
<organism evidence="1 2">
    <name type="scientific">Chaetomium tenue</name>
    <dbReference type="NCBI Taxonomy" id="1854479"/>
    <lineage>
        <taxon>Eukaryota</taxon>
        <taxon>Fungi</taxon>
        <taxon>Dikarya</taxon>
        <taxon>Ascomycota</taxon>
        <taxon>Pezizomycotina</taxon>
        <taxon>Sordariomycetes</taxon>
        <taxon>Sordariomycetidae</taxon>
        <taxon>Sordariales</taxon>
        <taxon>Chaetomiaceae</taxon>
        <taxon>Chaetomium</taxon>
    </lineage>
</organism>
<evidence type="ECO:0000313" key="2">
    <source>
        <dbReference type="Proteomes" id="UP000724584"/>
    </source>
</evidence>
<proteinExistence type="predicted"/>
<accession>A0ACB7PQ95</accession>
<comment type="caution">
    <text evidence="1">The sequence shown here is derived from an EMBL/GenBank/DDBJ whole genome shotgun (WGS) entry which is preliminary data.</text>
</comment>
<gene>
    <name evidence="1" type="ORF">F5144DRAFT_598684</name>
</gene>
<keyword evidence="2" id="KW-1185">Reference proteome</keyword>
<protein>
    <submittedName>
        <fullName evidence="1">Uncharacterized protein</fullName>
    </submittedName>
</protein>